<sequence>MNEQEHIDWSKTTFDGSRREQLKRWRALSLRERLEALDRLTAHAERTRQAASRAEGQQVREPQPSYSSGRGRNEIVLHGCTPTPLASYLKALAVLRLTAEQAADPDATGFWRNDVFVLRTRLNEGELLEFFLQRYQPTPIVAPWNGGSGFFLKDNQEGVRALEGSRAGRFETYRAAIACARATLMQFNLTESPKNEQKAAFLAALRSHAQEPLLRWLDAAVILADEGPAYPPLLGTGGNDGRLDFTNNFMQRLKDVFDVTVGELRPEAGELLRTALFGSPSATLVERAIGQFSPGSAGGPNAASGFEGAARINPWDFILMLEGAVLLAASAARRLESSSAAVLSAPFTVRSRLATGGTTAFGDDTEARGEIWMPLWPSPICIEEVLSLFAEGRAALGTRPARDGLDFARAVARLGVDRGIAAFQRYAFVMRSGKAFLATPLSRLAVRRNPQADLIDELEQREWLAYVQRHARDDKAPNAFRAAAARLDAALFALTQNSGRTVVQEVLRQLGRIEALCATSPKTREAIRFPVPTLSSEWVSRADDASPEFRIALALAGLSLPVKENGKSRYLRMRPHLAPVALDASSWDDNSRLACWGIGPLTRNLAAVLHRRRLEAVRLNAEGELLRSRTGATLADVRLFLDGQTDDRRIAELLAGLACADLGQVAQPEVSEVVPPLPAYALLKPFFTSESLLRAIKVDGREWLPPDRSLRLPAEIPARLASSDVSAALEIAWQCLRALGVKLPGRRPPRAAGVDGPRLLAALTIPLTFTETGRLMRWLDLTPESESPEEFLEHTA</sequence>
<keyword evidence="3" id="KW-1185">Reference proteome</keyword>
<reference evidence="2 3" key="1">
    <citation type="submission" date="2019-08" db="EMBL/GenBank/DDBJ databases">
        <title>Pelomicrobium methylotrophicum gen. nov., sp. nov. a moderately thermophilic, facultatively anaerobic, lithoautotrophic and methylotrophic bacterium isolated from a terrestrial mud volcano.</title>
        <authorList>
            <person name="Slobodkina G.B."/>
            <person name="Merkel A.Y."/>
            <person name="Slobodkin A.I."/>
        </authorList>
    </citation>
    <scope>NUCLEOTIDE SEQUENCE [LARGE SCALE GENOMIC DNA]</scope>
    <source>
        <strain evidence="2 3">SM250</strain>
    </source>
</reference>
<proteinExistence type="predicted"/>
<dbReference type="AlphaFoldDB" id="A0A5C7EFN4"/>
<feature type="region of interest" description="Disordered" evidence="1">
    <location>
        <begin position="45"/>
        <end position="72"/>
    </location>
</feature>
<dbReference type="RefSeq" id="WP_147800793.1">
    <property type="nucleotide sequence ID" value="NZ_VPFL01000023.1"/>
</dbReference>
<dbReference type="NCBIfam" id="TIGR04113">
    <property type="entry name" value="cas_csx17"/>
    <property type="match status" value="1"/>
</dbReference>
<organism evidence="2 3">
    <name type="scientific">Pelomicrobium methylotrophicum</name>
    <dbReference type="NCBI Taxonomy" id="2602750"/>
    <lineage>
        <taxon>Bacteria</taxon>
        <taxon>Pseudomonadati</taxon>
        <taxon>Pseudomonadota</taxon>
        <taxon>Hydrogenophilia</taxon>
        <taxon>Hydrogenophilia incertae sedis</taxon>
        <taxon>Pelomicrobium</taxon>
    </lineage>
</organism>
<evidence type="ECO:0000313" key="3">
    <source>
        <dbReference type="Proteomes" id="UP000321201"/>
    </source>
</evidence>
<evidence type="ECO:0000313" key="2">
    <source>
        <dbReference type="EMBL" id="TXF10712.1"/>
    </source>
</evidence>
<name>A0A5C7EFN4_9PROT</name>
<protein>
    <submittedName>
        <fullName evidence="2">Type I-U CRISPR-associated protein Csx17</fullName>
    </submittedName>
</protein>
<dbReference type="OrthoDB" id="441343at2"/>
<gene>
    <name evidence="2" type="primary">csx17</name>
    <name evidence="2" type="ORF">FR698_13845</name>
</gene>
<accession>A0A5C7EFN4</accession>
<evidence type="ECO:0000256" key="1">
    <source>
        <dbReference type="SAM" id="MobiDB-lite"/>
    </source>
</evidence>
<dbReference type="Proteomes" id="UP000321201">
    <property type="component" value="Unassembled WGS sequence"/>
</dbReference>
<dbReference type="InterPro" id="IPR026483">
    <property type="entry name" value="Cas_Csx17"/>
</dbReference>
<dbReference type="EMBL" id="VPFL01000023">
    <property type="protein sequence ID" value="TXF10712.1"/>
    <property type="molecule type" value="Genomic_DNA"/>
</dbReference>
<comment type="caution">
    <text evidence="2">The sequence shown here is derived from an EMBL/GenBank/DDBJ whole genome shotgun (WGS) entry which is preliminary data.</text>
</comment>
<dbReference type="InParanoid" id="A0A5C7EFN4"/>